<evidence type="ECO:0000256" key="5">
    <source>
        <dbReference type="ARBA" id="ARBA00004586"/>
    </source>
</evidence>
<keyword evidence="19" id="KW-0325">Glycoprotein</keyword>
<evidence type="ECO:0000256" key="2">
    <source>
        <dbReference type="ARBA" id="ARBA00004223"/>
    </source>
</evidence>
<evidence type="ECO:0000256" key="25">
    <source>
        <dbReference type="ARBA" id="ARBA00065088"/>
    </source>
</evidence>
<evidence type="ECO:0000256" key="9">
    <source>
        <dbReference type="ARBA" id="ARBA00022723"/>
    </source>
</evidence>
<evidence type="ECO:0000256" key="6">
    <source>
        <dbReference type="ARBA" id="ARBA00004613"/>
    </source>
</evidence>
<dbReference type="InterPro" id="IPR002048">
    <property type="entry name" value="EF_hand_dom"/>
</dbReference>
<dbReference type="CDD" id="cd16228">
    <property type="entry name" value="EFh_CREC_Calumenin"/>
    <property type="match status" value="1"/>
</dbReference>
<evidence type="ECO:0000256" key="26">
    <source>
        <dbReference type="ARBA" id="ARBA00069552"/>
    </source>
</evidence>
<keyword evidence="11" id="KW-0677">Repeat</keyword>
<evidence type="ECO:0000256" key="13">
    <source>
        <dbReference type="ARBA" id="ARBA00022837"/>
    </source>
</evidence>
<name>A0A9Q1CV36_CONCO</name>
<keyword evidence="16" id="KW-0238">DNA-binding</keyword>
<keyword evidence="15" id="KW-0333">Golgi apparatus</keyword>
<sequence length="516" mass="59521">MDDEWEEEEQLVVVELSGMINSDFLTKCQGKLKVVGIDTEQPMIQVGNYVFAGEYEDALGTCVIFEESRDCNGDAESSPKLKYKCHTVKKLMMQRTFLAEKKEGESSTEGIEFLQLNDGEFRQRNNFICKFAQDPGGKVPFADLCAEAGSEVGTHSPGSESDGEVSDSEQVQQTNEDAESDSDPGSSVCKQTVDRRIDMKMELRPLLMCFALCVVYATSKPTATDKKERVHHEQLSDKVHDDGENFDYDHDAFLGQEEAKTFDQLTPEESKERLGMIVDKIDADKDGYVTEQELKAWIKKAQKKYIYDNVDRQWKDFDMNNDGLISWEEYKNVTYGTYLDDPEPDDGFNYKQMMARDERRFQKADKDGNLIADKEEFTAFLHPEEYEYMKDIVVLETMEDIDKNGDGFIDLNEYIGDMYNHESDPQEPEWVKTEREQFVEFRDKNRDGKMDKEETMDWILPTDYDHAEAEAKHLVYESDSDKDGRLTREEIVNKYDLFVGSQATDFGEALVRHDEF</sequence>
<dbReference type="AlphaFoldDB" id="A0A9Q1CV36"/>
<keyword evidence="14" id="KW-0703">Sarcoplasmic reticulum</keyword>
<accession>A0A9Q1CV36</accession>
<feature type="domain" description="EF-hand" evidence="30">
    <location>
        <begin position="352"/>
        <end position="387"/>
    </location>
</feature>
<dbReference type="GO" id="GO:0033018">
    <property type="term" value="C:sarcoplasmic reticulum lumen"/>
    <property type="evidence" value="ECO:0007669"/>
    <property type="project" value="UniProtKB-SubCell"/>
</dbReference>
<dbReference type="FunFam" id="1.10.238.10:FF:000090">
    <property type="entry name" value="calumenin isoform X2"/>
    <property type="match status" value="1"/>
</dbReference>
<evidence type="ECO:0000256" key="24">
    <source>
        <dbReference type="ARBA" id="ARBA00063649"/>
    </source>
</evidence>
<dbReference type="Gene3D" id="2.60.40.4370">
    <property type="match status" value="1"/>
</dbReference>
<evidence type="ECO:0000256" key="15">
    <source>
        <dbReference type="ARBA" id="ARBA00023034"/>
    </source>
</evidence>
<feature type="domain" description="EF-hand" evidence="30">
    <location>
        <begin position="269"/>
        <end position="304"/>
    </location>
</feature>
<keyword evidence="20" id="KW-0539">Nucleus</keyword>
<gene>
    <name evidence="31" type="ORF">COCON_G00230170</name>
</gene>
<dbReference type="InterPro" id="IPR018247">
    <property type="entry name" value="EF_Hand_1_Ca_BS"/>
</dbReference>
<dbReference type="Gene3D" id="1.10.238.10">
    <property type="entry name" value="EF-hand"/>
    <property type="match status" value="3"/>
</dbReference>
<evidence type="ECO:0000256" key="14">
    <source>
        <dbReference type="ARBA" id="ARBA00022951"/>
    </source>
</evidence>
<keyword evidence="17" id="KW-0472">Membrane</keyword>
<evidence type="ECO:0000256" key="29">
    <source>
        <dbReference type="SAM" id="MobiDB-lite"/>
    </source>
</evidence>
<protein>
    <recommendedName>
        <fullName evidence="26">General transcription factor 3C polypeptide 6</fullName>
    </recommendedName>
    <alternativeName>
        <fullName evidence="28">Transcription factor IIIC 35 kDa subunit</fullName>
    </alternativeName>
    <alternativeName>
        <fullName evidence="27">Transcription factor IIIC subunit 6</fullName>
    </alternativeName>
</protein>
<dbReference type="PANTHER" id="PTHR10827">
    <property type="entry name" value="RETICULOCALBIN"/>
    <property type="match status" value="1"/>
</dbReference>
<dbReference type="EMBL" id="JAFJMO010000019">
    <property type="protein sequence ID" value="KAJ8249801.1"/>
    <property type="molecule type" value="Genomic_DNA"/>
</dbReference>
<dbReference type="GO" id="GO:0005576">
    <property type="term" value="C:extracellular region"/>
    <property type="evidence" value="ECO:0007669"/>
    <property type="project" value="UniProtKB-SubCell"/>
</dbReference>
<dbReference type="PROSITE" id="PS50222">
    <property type="entry name" value="EF_HAND_2"/>
    <property type="match status" value="5"/>
</dbReference>
<dbReference type="GO" id="GO:0003677">
    <property type="term" value="F:DNA binding"/>
    <property type="evidence" value="ECO:0007669"/>
    <property type="project" value="UniProtKB-KW"/>
</dbReference>
<feature type="domain" description="EF-hand" evidence="30">
    <location>
        <begin position="466"/>
        <end position="501"/>
    </location>
</feature>
<dbReference type="Pfam" id="PF13202">
    <property type="entry name" value="EF-hand_5"/>
    <property type="match status" value="1"/>
</dbReference>
<evidence type="ECO:0000256" key="27">
    <source>
        <dbReference type="ARBA" id="ARBA00078626"/>
    </source>
</evidence>
<dbReference type="GO" id="GO:0005789">
    <property type="term" value="C:endoplasmic reticulum membrane"/>
    <property type="evidence" value="ECO:0007669"/>
    <property type="project" value="UniProtKB-SubCell"/>
</dbReference>
<dbReference type="GO" id="GO:0005509">
    <property type="term" value="F:calcium ion binding"/>
    <property type="evidence" value="ECO:0007669"/>
    <property type="project" value="InterPro"/>
</dbReference>
<dbReference type="Proteomes" id="UP001152803">
    <property type="component" value="Unassembled WGS sequence"/>
</dbReference>
<comment type="function">
    <text evidence="21">Involved in regulation of vitamin K-dependent carboxylation of multiple N-terminal glutamate residues. Seems to inhibit gamma-carboxylase GGCX. Binds 7 calcium ions with a low affinity.</text>
</comment>
<evidence type="ECO:0000259" key="30">
    <source>
        <dbReference type="PROSITE" id="PS50222"/>
    </source>
</evidence>
<dbReference type="FunFam" id="1.10.238.10:FF:000110">
    <property type="entry name" value="calumenin isoform X2"/>
    <property type="match status" value="1"/>
</dbReference>
<dbReference type="InterPro" id="IPR011992">
    <property type="entry name" value="EF-hand-dom_pair"/>
</dbReference>
<dbReference type="Pfam" id="PF10419">
    <property type="entry name" value="TFIIIC_sub6"/>
    <property type="match status" value="1"/>
</dbReference>
<comment type="subcellular location">
    <subcellularLocation>
        <location evidence="5">Endoplasmic reticulum membrane</location>
    </subcellularLocation>
    <subcellularLocation>
        <location evidence="3">Golgi apparatus</location>
    </subcellularLocation>
    <subcellularLocation>
        <location evidence="2">Melanosome</location>
    </subcellularLocation>
    <subcellularLocation>
        <location evidence="1">Nucleus</location>
    </subcellularLocation>
    <subcellularLocation>
        <location evidence="4">Sarcoplasmic reticulum lumen</location>
    </subcellularLocation>
    <subcellularLocation>
        <location evidence="6">Secreted</location>
    </subcellularLocation>
</comment>
<feature type="domain" description="EF-hand" evidence="30">
    <location>
        <begin position="305"/>
        <end position="340"/>
    </location>
</feature>
<dbReference type="PANTHER" id="PTHR10827:SF76">
    <property type="entry name" value="CALUMENIN"/>
    <property type="match status" value="1"/>
</dbReference>
<keyword evidence="9" id="KW-0479">Metal-binding</keyword>
<evidence type="ECO:0000256" key="17">
    <source>
        <dbReference type="ARBA" id="ARBA00023136"/>
    </source>
</evidence>
<keyword evidence="32" id="KW-1185">Reference proteome</keyword>
<comment type="similarity">
    <text evidence="7">Belongs to the CREC family.</text>
</comment>
<dbReference type="Pfam" id="PF13499">
    <property type="entry name" value="EF-hand_7"/>
    <property type="match status" value="1"/>
</dbReference>
<feature type="region of interest" description="Disordered" evidence="29">
    <location>
        <begin position="150"/>
        <end position="189"/>
    </location>
</feature>
<keyword evidence="12" id="KW-0256">Endoplasmic reticulum</keyword>
<comment type="caution">
    <text evidence="31">The sequence shown here is derived from an EMBL/GenBank/DDBJ whole genome shotgun (WGS) entry which is preliminary data.</text>
</comment>
<keyword evidence="8" id="KW-0964">Secreted</keyword>
<keyword evidence="10" id="KW-0732">Signal</keyword>
<evidence type="ECO:0000256" key="20">
    <source>
        <dbReference type="ARBA" id="ARBA00023242"/>
    </source>
</evidence>
<dbReference type="InterPro" id="IPR019481">
    <property type="entry name" value="TFIIIC_triple_barrel"/>
</dbReference>
<dbReference type="FunFam" id="2.60.40.4370:FF:000001">
    <property type="entry name" value="general transcription factor 3C polypeptide 6"/>
    <property type="match status" value="1"/>
</dbReference>
<evidence type="ECO:0000256" key="4">
    <source>
        <dbReference type="ARBA" id="ARBA00004564"/>
    </source>
</evidence>
<reference evidence="31" key="1">
    <citation type="journal article" date="2023" name="Science">
        <title>Genome structures resolve the early diversification of teleost fishes.</title>
        <authorList>
            <person name="Parey E."/>
            <person name="Louis A."/>
            <person name="Montfort J."/>
            <person name="Bouchez O."/>
            <person name="Roques C."/>
            <person name="Iampietro C."/>
            <person name="Lluch J."/>
            <person name="Castinel A."/>
            <person name="Donnadieu C."/>
            <person name="Desvignes T."/>
            <person name="Floi Bucao C."/>
            <person name="Jouanno E."/>
            <person name="Wen M."/>
            <person name="Mejri S."/>
            <person name="Dirks R."/>
            <person name="Jansen H."/>
            <person name="Henkel C."/>
            <person name="Chen W.J."/>
            <person name="Zahm M."/>
            <person name="Cabau C."/>
            <person name="Klopp C."/>
            <person name="Thompson A.W."/>
            <person name="Robinson-Rechavi M."/>
            <person name="Braasch I."/>
            <person name="Lecointre G."/>
            <person name="Bobe J."/>
            <person name="Postlethwait J.H."/>
            <person name="Berthelot C."/>
            <person name="Roest Crollius H."/>
            <person name="Guiguen Y."/>
        </authorList>
    </citation>
    <scope>NUCLEOTIDE SEQUENCE</scope>
    <source>
        <strain evidence="31">Concon-B</strain>
    </source>
</reference>
<evidence type="ECO:0000256" key="16">
    <source>
        <dbReference type="ARBA" id="ARBA00023125"/>
    </source>
</evidence>
<evidence type="ECO:0000256" key="1">
    <source>
        <dbReference type="ARBA" id="ARBA00004123"/>
    </source>
</evidence>
<proteinExistence type="inferred from homology"/>
<dbReference type="GO" id="GO:0005634">
    <property type="term" value="C:nucleus"/>
    <property type="evidence" value="ECO:0007669"/>
    <property type="project" value="UniProtKB-SubCell"/>
</dbReference>
<evidence type="ECO:0000256" key="11">
    <source>
        <dbReference type="ARBA" id="ARBA00022737"/>
    </source>
</evidence>
<organism evidence="31 32">
    <name type="scientific">Conger conger</name>
    <name type="common">Conger eel</name>
    <name type="synonym">Muraena conger</name>
    <dbReference type="NCBI Taxonomy" id="82655"/>
    <lineage>
        <taxon>Eukaryota</taxon>
        <taxon>Metazoa</taxon>
        <taxon>Chordata</taxon>
        <taxon>Craniata</taxon>
        <taxon>Vertebrata</taxon>
        <taxon>Euteleostomi</taxon>
        <taxon>Actinopterygii</taxon>
        <taxon>Neopterygii</taxon>
        <taxon>Teleostei</taxon>
        <taxon>Anguilliformes</taxon>
        <taxon>Congridae</taxon>
        <taxon>Conger</taxon>
    </lineage>
</organism>
<comment type="similarity">
    <text evidence="23">Belongs to the TFIIIC subunit 6 family.</text>
</comment>
<feature type="domain" description="EF-hand" evidence="30">
    <location>
        <begin position="389"/>
        <end position="424"/>
    </location>
</feature>
<dbReference type="PROSITE" id="PS00018">
    <property type="entry name" value="EF_HAND_1"/>
    <property type="match status" value="4"/>
</dbReference>
<keyword evidence="18" id="KW-0804">Transcription</keyword>
<comment type="subunit">
    <text evidence="25">Part of the TFIIIC subcomplex TFIIIC2, consisting of six subunits, GTF3C1, GTF3C2, GTF3C3, GTF3C4, GTF3C5 and GTF3C6. Interacts with GTF3C4 and GTF3C5.</text>
</comment>
<evidence type="ECO:0000256" key="3">
    <source>
        <dbReference type="ARBA" id="ARBA00004555"/>
    </source>
</evidence>
<keyword evidence="13" id="KW-0106">Calcium</keyword>
<evidence type="ECO:0000256" key="28">
    <source>
        <dbReference type="ARBA" id="ARBA00079095"/>
    </source>
</evidence>
<dbReference type="FunFam" id="1.10.238.10:FF:000109">
    <property type="entry name" value="calumenin isoform X2"/>
    <property type="match status" value="1"/>
</dbReference>
<evidence type="ECO:0000256" key="18">
    <source>
        <dbReference type="ARBA" id="ARBA00023163"/>
    </source>
</evidence>
<evidence type="ECO:0000313" key="31">
    <source>
        <dbReference type="EMBL" id="KAJ8249801.1"/>
    </source>
</evidence>
<dbReference type="SUPFAM" id="SSF47473">
    <property type="entry name" value="EF-hand"/>
    <property type="match status" value="2"/>
</dbReference>
<evidence type="ECO:0000256" key="7">
    <source>
        <dbReference type="ARBA" id="ARBA00006431"/>
    </source>
</evidence>
<evidence type="ECO:0000256" key="10">
    <source>
        <dbReference type="ARBA" id="ARBA00022729"/>
    </source>
</evidence>
<comment type="function">
    <text evidence="22">Involved in RNA polymerase III-mediated transcription. Integral, tightly associated component of the DNA-binding TFIIIC2 subcomplex that directly binds tRNA and virus-associated RNA promoters.</text>
</comment>
<dbReference type="OrthoDB" id="293868at2759"/>
<dbReference type="GO" id="GO:0005794">
    <property type="term" value="C:Golgi apparatus"/>
    <property type="evidence" value="ECO:0007669"/>
    <property type="project" value="UniProtKB-SubCell"/>
</dbReference>
<dbReference type="GO" id="GO:0042470">
    <property type="term" value="C:melanosome"/>
    <property type="evidence" value="ECO:0007669"/>
    <property type="project" value="UniProtKB-SubCell"/>
</dbReference>
<evidence type="ECO:0000313" key="32">
    <source>
        <dbReference type="Proteomes" id="UP001152803"/>
    </source>
</evidence>
<evidence type="ECO:0000256" key="21">
    <source>
        <dbReference type="ARBA" id="ARBA00043927"/>
    </source>
</evidence>
<evidence type="ECO:0000256" key="19">
    <source>
        <dbReference type="ARBA" id="ARBA00023180"/>
    </source>
</evidence>
<evidence type="ECO:0000256" key="22">
    <source>
        <dbReference type="ARBA" id="ARBA00057927"/>
    </source>
</evidence>
<evidence type="ECO:0000256" key="23">
    <source>
        <dbReference type="ARBA" id="ARBA00061245"/>
    </source>
</evidence>
<evidence type="ECO:0000256" key="8">
    <source>
        <dbReference type="ARBA" id="ARBA00022525"/>
    </source>
</evidence>
<comment type="subunit">
    <text evidence="24">Interacts with GGCX.</text>
</comment>
<dbReference type="SMART" id="SM00054">
    <property type="entry name" value="EFh"/>
    <property type="match status" value="3"/>
</dbReference>
<evidence type="ECO:0000256" key="12">
    <source>
        <dbReference type="ARBA" id="ARBA00022824"/>
    </source>
</evidence>